<keyword evidence="6 7" id="KW-0804">Transcription</keyword>
<evidence type="ECO:0000313" key="9">
    <source>
        <dbReference type="EMBL" id="HFC97630.1"/>
    </source>
</evidence>
<dbReference type="GO" id="GO:0000976">
    <property type="term" value="F:transcription cis-regulatory region binding"/>
    <property type="evidence" value="ECO:0007669"/>
    <property type="project" value="TreeGrafter"/>
</dbReference>
<evidence type="ECO:0000256" key="3">
    <source>
        <dbReference type="ARBA" id="ARBA00022737"/>
    </source>
</evidence>
<dbReference type="HAMAP" id="MF_01008">
    <property type="entry name" value="MraZ"/>
    <property type="match status" value="1"/>
</dbReference>
<dbReference type="SUPFAM" id="SSF89447">
    <property type="entry name" value="AbrB/MazE/MraZ-like"/>
    <property type="match status" value="1"/>
</dbReference>
<accession>A0A7C3CFU1</accession>
<evidence type="ECO:0000256" key="2">
    <source>
        <dbReference type="ARBA" id="ARBA00022490"/>
    </source>
</evidence>
<feature type="domain" description="SpoVT-AbrB" evidence="8">
    <location>
        <begin position="80"/>
        <end position="123"/>
    </location>
</feature>
<protein>
    <recommendedName>
        <fullName evidence="1 7">Transcriptional regulator MraZ</fullName>
    </recommendedName>
</protein>
<evidence type="ECO:0000256" key="7">
    <source>
        <dbReference type="HAMAP-Rule" id="MF_01008"/>
    </source>
</evidence>
<dbReference type="InterPro" id="IPR035644">
    <property type="entry name" value="MraZ_C"/>
</dbReference>
<dbReference type="Gene3D" id="3.40.1550.20">
    <property type="entry name" value="Transcriptional regulator MraZ domain"/>
    <property type="match status" value="1"/>
</dbReference>
<dbReference type="PANTHER" id="PTHR34701:SF1">
    <property type="entry name" value="TRANSCRIPTIONAL REGULATOR MRAZ"/>
    <property type="match status" value="1"/>
</dbReference>
<dbReference type="InterPro" id="IPR007159">
    <property type="entry name" value="SpoVT-AbrB_dom"/>
</dbReference>
<dbReference type="PANTHER" id="PTHR34701">
    <property type="entry name" value="TRANSCRIPTIONAL REGULATOR MRAZ"/>
    <property type="match status" value="1"/>
</dbReference>
<dbReference type="CDD" id="cd16320">
    <property type="entry name" value="MraZ_N"/>
    <property type="match status" value="1"/>
</dbReference>
<dbReference type="GO" id="GO:2000143">
    <property type="term" value="P:negative regulation of DNA-templated transcription initiation"/>
    <property type="evidence" value="ECO:0007669"/>
    <property type="project" value="TreeGrafter"/>
</dbReference>
<dbReference type="CDD" id="cd16321">
    <property type="entry name" value="MraZ_C"/>
    <property type="match status" value="1"/>
</dbReference>
<sequence>MFRGRFRHTLDEKGRVSIPRRFRDALRERYGGSALVVTRLPECLVAYPWEEWRRLEERFMALPQDLPEVRLYLRFFLGAAEECFLDRQGRILLPVHLREAAGIQKEVEFLGLLDRFELWNPERLEDRLSQAEADFEALSRRVAELMHGEGRA</sequence>
<organism evidence="9">
    <name type="scientific">Thermosulfurimonas dismutans</name>
    <dbReference type="NCBI Taxonomy" id="999894"/>
    <lineage>
        <taxon>Bacteria</taxon>
        <taxon>Pseudomonadati</taxon>
        <taxon>Thermodesulfobacteriota</taxon>
        <taxon>Thermodesulfobacteria</taxon>
        <taxon>Thermodesulfobacteriales</taxon>
        <taxon>Thermodesulfobacteriaceae</taxon>
        <taxon>Thermosulfurimonas</taxon>
    </lineage>
</organism>
<keyword evidence="3" id="KW-0677">Repeat</keyword>
<evidence type="ECO:0000259" key="8">
    <source>
        <dbReference type="PROSITE" id="PS51740"/>
    </source>
</evidence>
<gene>
    <name evidence="7 9" type="primary">mraZ</name>
    <name evidence="9" type="ORF">ENJ40_04105</name>
</gene>
<dbReference type="InterPro" id="IPR035642">
    <property type="entry name" value="MraZ_N"/>
</dbReference>
<keyword evidence="2 7" id="KW-0963">Cytoplasm</keyword>
<comment type="subunit">
    <text evidence="7">Forms oligomers.</text>
</comment>
<keyword evidence="5 7" id="KW-0238">DNA-binding</keyword>
<keyword evidence="4 7" id="KW-0805">Transcription regulation</keyword>
<reference evidence="9" key="1">
    <citation type="journal article" date="2020" name="mSystems">
        <title>Genome- and Community-Level Interaction Insights into Carbon Utilization and Element Cycling Functions of Hydrothermarchaeota in Hydrothermal Sediment.</title>
        <authorList>
            <person name="Zhou Z."/>
            <person name="Liu Y."/>
            <person name="Xu W."/>
            <person name="Pan J."/>
            <person name="Luo Z.H."/>
            <person name="Li M."/>
        </authorList>
    </citation>
    <scope>NUCLEOTIDE SEQUENCE [LARGE SCALE GENOMIC DNA]</scope>
    <source>
        <strain evidence="9">HyVt-483</strain>
    </source>
</reference>
<evidence type="ECO:0000256" key="4">
    <source>
        <dbReference type="ARBA" id="ARBA00023015"/>
    </source>
</evidence>
<dbReference type="EMBL" id="DRMH01000049">
    <property type="protein sequence ID" value="HFC97630.1"/>
    <property type="molecule type" value="Genomic_DNA"/>
</dbReference>
<dbReference type="InterPro" id="IPR038619">
    <property type="entry name" value="MraZ_sf"/>
</dbReference>
<dbReference type="GO" id="GO:0009295">
    <property type="term" value="C:nucleoid"/>
    <property type="evidence" value="ECO:0007669"/>
    <property type="project" value="UniProtKB-SubCell"/>
</dbReference>
<dbReference type="InterPro" id="IPR020603">
    <property type="entry name" value="MraZ_dom"/>
</dbReference>
<evidence type="ECO:0000256" key="5">
    <source>
        <dbReference type="ARBA" id="ARBA00023125"/>
    </source>
</evidence>
<dbReference type="InterPro" id="IPR003444">
    <property type="entry name" value="MraZ"/>
</dbReference>
<comment type="caution">
    <text evidence="9">The sequence shown here is derived from an EMBL/GenBank/DDBJ whole genome shotgun (WGS) entry which is preliminary data.</text>
</comment>
<dbReference type="NCBIfam" id="TIGR00242">
    <property type="entry name" value="division/cell wall cluster transcriptional repressor MraZ"/>
    <property type="match status" value="1"/>
</dbReference>
<comment type="similarity">
    <text evidence="7">Belongs to the MraZ family.</text>
</comment>
<proteinExistence type="inferred from homology"/>
<dbReference type="InterPro" id="IPR037914">
    <property type="entry name" value="SpoVT-AbrB_sf"/>
</dbReference>
<name>A0A7C3CFU1_9BACT</name>
<dbReference type="PROSITE" id="PS51740">
    <property type="entry name" value="SPOVT_ABRB"/>
    <property type="match status" value="2"/>
</dbReference>
<dbReference type="GO" id="GO:0005737">
    <property type="term" value="C:cytoplasm"/>
    <property type="evidence" value="ECO:0007669"/>
    <property type="project" value="UniProtKB-UniRule"/>
</dbReference>
<comment type="subcellular location">
    <subcellularLocation>
        <location evidence="7">Cytoplasm</location>
        <location evidence="7">Nucleoid</location>
    </subcellularLocation>
</comment>
<feature type="domain" description="SpoVT-AbrB" evidence="8">
    <location>
        <begin position="5"/>
        <end position="51"/>
    </location>
</feature>
<evidence type="ECO:0000256" key="1">
    <source>
        <dbReference type="ARBA" id="ARBA00013860"/>
    </source>
</evidence>
<dbReference type="Proteomes" id="UP000886043">
    <property type="component" value="Unassembled WGS sequence"/>
</dbReference>
<dbReference type="GO" id="GO:0003700">
    <property type="term" value="F:DNA-binding transcription factor activity"/>
    <property type="evidence" value="ECO:0007669"/>
    <property type="project" value="UniProtKB-UniRule"/>
</dbReference>
<evidence type="ECO:0000256" key="6">
    <source>
        <dbReference type="ARBA" id="ARBA00023163"/>
    </source>
</evidence>
<dbReference type="AlphaFoldDB" id="A0A7C3CFU1"/>
<dbReference type="Pfam" id="PF02381">
    <property type="entry name" value="MraZ"/>
    <property type="match status" value="2"/>
</dbReference>